<feature type="transmembrane region" description="Helical" evidence="7">
    <location>
        <begin position="32"/>
        <end position="49"/>
    </location>
</feature>
<keyword evidence="6 7" id="KW-0472">Membrane</keyword>
<evidence type="ECO:0000256" key="3">
    <source>
        <dbReference type="ARBA" id="ARBA00022475"/>
    </source>
</evidence>
<feature type="transmembrane region" description="Helical" evidence="7">
    <location>
        <begin position="95"/>
        <end position="115"/>
    </location>
</feature>
<feature type="transmembrane region" description="Helical" evidence="7">
    <location>
        <begin position="136"/>
        <end position="165"/>
    </location>
</feature>
<feature type="transmembrane region" description="Helical" evidence="7">
    <location>
        <begin position="209"/>
        <end position="229"/>
    </location>
</feature>
<dbReference type="SUPFAM" id="SSF161098">
    <property type="entry name" value="MetI-like"/>
    <property type="match status" value="1"/>
</dbReference>
<evidence type="ECO:0000256" key="4">
    <source>
        <dbReference type="ARBA" id="ARBA00022692"/>
    </source>
</evidence>
<protein>
    <submittedName>
        <fullName evidence="9">ABC transporter permease</fullName>
    </submittedName>
</protein>
<dbReference type="RefSeq" id="WP_416344317.1">
    <property type="nucleotide sequence ID" value="NZ_JALQCY010000003.1"/>
</dbReference>
<dbReference type="Pfam" id="PF00528">
    <property type="entry name" value="BPD_transp_1"/>
    <property type="match status" value="1"/>
</dbReference>
<dbReference type="Proteomes" id="UP001651050">
    <property type="component" value="Unassembled WGS sequence"/>
</dbReference>
<dbReference type="PANTHER" id="PTHR30151:SF0">
    <property type="entry name" value="ABC TRANSPORTER PERMEASE PROTEIN MJ0413-RELATED"/>
    <property type="match status" value="1"/>
</dbReference>
<feature type="transmembrane region" description="Helical" evidence="7">
    <location>
        <begin position="250"/>
        <end position="278"/>
    </location>
</feature>
<sequence>MTAAQATAPATAQAATRQATPRRTAWGVVRSVLYAVGLPLVLLAAWWVATADSESPFNPPLSEILATFGPTWFSGDSFADTRFVQDVLPSLGRLLVGYAIALVLGIGLGVLIGAVRPLRELAEPVLEFFRAIPPPVMVPVLMLFLGVGTSMRVFVIATGALWPILLNTVEGVRGLDPVLKDTARAFRFGRWGRVRRLMLPGASPQIVTGARQALSIAIILMVISEMFAARDGLGFSVVQFQRSFAVPEMWSGVIMLGLLGVLLSFVFRVATAAVLAWYHGYLRSQRGGA</sequence>
<proteinExistence type="inferred from homology"/>
<comment type="caution">
    <text evidence="9">The sequence shown here is derived from an EMBL/GenBank/DDBJ whole genome shotgun (WGS) entry which is preliminary data.</text>
</comment>
<name>A0ABT0J4T0_9MICO</name>
<reference evidence="9 10" key="1">
    <citation type="submission" date="2022-02" db="EMBL/GenBank/DDBJ databases">
        <title>The car tank lid bacteriome: a reservoir of bacteria with potential in bioremediation of fuel.</title>
        <authorList>
            <person name="Vidal-Verdu A."/>
            <person name="Gomez-Martinez D."/>
            <person name="Latorre-Perez A."/>
            <person name="Pereto J."/>
            <person name="Porcar M."/>
        </authorList>
    </citation>
    <scope>NUCLEOTIDE SEQUENCE [LARGE SCALE GENOMIC DNA]</scope>
    <source>
        <strain evidence="9 10">4D.3</strain>
    </source>
</reference>
<accession>A0ABT0J4T0</accession>
<dbReference type="Gene3D" id="1.10.3720.10">
    <property type="entry name" value="MetI-like"/>
    <property type="match status" value="1"/>
</dbReference>
<dbReference type="PANTHER" id="PTHR30151">
    <property type="entry name" value="ALKANE SULFONATE ABC TRANSPORTER-RELATED, MEMBRANE SUBUNIT"/>
    <property type="match status" value="1"/>
</dbReference>
<gene>
    <name evidence="9" type="ORF">M1843_12045</name>
</gene>
<evidence type="ECO:0000313" key="9">
    <source>
        <dbReference type="EMBL" id="MCK9794478.1"/>
    </source>
</evidence>
<comment type="similarity">
    <text evidence="7">Belongs to the binding-protein-dependent transport system permease family.</text>
</comment>
<feature type="domain" description="ABC transmembrane type-1" evidence="8">
    <location>
        <begin position="87"/>
        <end position="271"/>
    </location>
</feature>
<keyword evidence="4 7" id="KW-0812">Transmembrane</keyword>
<dbReference type="PROSITE" id="PS50928">
    <property type="entry name" value="ABC_TM1"/>
    <property type="match status" value="1"/>
</dbReference>
<evidence type="ECO:0000256" key="6">
    <source>
        <dbReference type="ARBA" id="ARBA00023136"/>
    </source>
</evidence>
<evidence type="ECO:0000256" key="5">
    <source>
        <dbReference type="ARBA" id="ARBA00022989"/>
    </source>
</evidence>
<keyword evidence="10" id="KW-1185">Reference proteome</keyword>
<evidence type="ECO:0000313" key="10">
    <source>
        <dbReference type="Proteomes" id="UP001651050"/>
    </source>
</evidence>
<keyword evidence="2 7" id="KW-0813">Transport</keyword>
<dbReference type="InterPro" id="IPR035906">
    <property type="entry name" value="MetI-like_sf"/>
</dbReference>
<evidence type="ECO:0000259" key="8">
    <source>
        <dbReference type="PROSITE" id="PS50928"/>
    </source>
</evidence>
<comment type="subcellular location">
    <subcellularLocation>
        <location evidence="1 7">Cell membrane</location>
        <topology evidence="1 7">Multi-pass membrane protein</topology>
    </subcellularLocation>
</comment>
<keyword evidence="3" id="KW-1003">Cell membrane</keyword>
<keyword evidence="5 7" id="KW-1133">Transmembrane helix</keyword>
<evidence type="ECO:0000256" key="7">
    <source>
        <dbReference type="RuleBase" id="RU363032"/>
    </source>
</evidence>
<dbReference type="EMBL" id="JALQCY010000003">
    <property type="protein sequence ID" value="MCK9794478.1"/>
    <property type="molecule type" value="Genomic_DNA"/>
</dbReference>
<dbReference type="CDD" id="cd06261">
    <property type="entry name" value="TM_PBP2"/>
    <property type="match status" value="1"/>
</dbReference>
<evidence type="ECO:0000256" key="2">
    <source>
        <dbReference type="ARBA" id="ARBA00022448"/>
    </source>
</evidence>
<dbReference type="InterPro" id="IPR000515">
    <property type="entry name" value="MetI-like"/>
</dbReference>
<evidence type="ECO:0000256" key="1">
    <source>
        <dbReference type="ARBA" id="ARBA00004651"/>
    </source>
</evidence>
<organism evidence="9 10">
    <name type="scientific">Isoptericola peretonis</name>
    <dbReference type="NCBI Taxonomy" id="2918523"/>
    <lineage>
        <taxon>Bacteria</taxon>
        <taxon>Bacillati</taxon>
        <taxon>Actinomycetota</taxon>
        <taxon>Actinomycetes</taxon>
        <taxon>Micrococcales</taxon>
        <taxon>Promicromonosporaceae</taxon>
        <taxon>Isoptericola</taxon>
    </lineage>
</organism>